<dbReference type="GO" id="GO:0009431">
    <property type="term" value="C:bacterial-type flagellum basal body, MS ring"/>
    <property type="evidence" value="ECO:0007669"/>
    <property type="project" value="InterPro"/>
</dbReference>
<organism evidence="14 15">
    <name type="scientific">Loktanella fryxellensis</name>
    <dbReference type="NCBI Taxonomy" id="245187"/>
    <lineage>
        <taxon>Bacteria</taxon>
        <taxon>Pseudomonadati</taxon>
        <taxon>Pseudomonadota</taxon>
        <taxon>Alphaproteobacteria</taxon>
        <taxon>Rhodobacterales</taxon>
        <taxon>Roseobacteraceae</taxon>
        <taxon>Loktanella</taxon>
    </lineage>
</organism>
<dbReference type="PIRSF" id="PIRSF004862">
    <property type="entry name" value="FliF"/>
    <property type="match status" value="1"/>
</dbReference>
<evidence type="ECO:0000256" key="3">
    <source>
        <dbReference type="ARBA" id="ARBA00007971"/>
    </source>
</evidence>
<keyword evidence="6 11" id="KW-1133">Transmembrane helix</keyword>
<dbReference type="PRINTS" id="PR01009">
    <property type="entry name" value="FLGMRINGFLIF"/>
</dbReference>
<dbReference type="InterPro" id="IPR043427">
    <property type="entry name" value="YscJ/FliF"/>
</dbReference>
<dbReference type="InterPro" id="IPR006182">
    <property type="entry name" value="FliF_N_dom"/>
</dbReference>
<feature type="region of interest" description="Disordered" evidence="10">
    <location>
        <begin position="295"/>
        <end position="317"/>
    </location>
</feature>
<dbReference type="AlphaFoldDB" id="A0A1H7ZPR1"/>
<evidence type="ECO:0000256" key="10">
    <source>
        <dbReference type="SAM" id="MobiDB-lite"/>
    </source>
</evidence>
<dbReference type="GO" id="GO:0003774">
    <property type="term" value="F:cytoskeletal motor activity"/>
    <property type="evidence" value="ECO:0007669"/>
    <property type="project" value="InterPro"/>
</dbReference>
<evidence type="ECO:0000256" key="4">
    <source>
        <dbReference type="ARBA" id="ARBA00022475"/>
    </source>
</evidence>
<sequence length="531" mass="55100">MQGLQSVWMTLTVRRRMAVIGATCLMFLAVMLLTRSVGQRDMTLLFGGLEAAAAGDVITALDARGAVYEVRGGAIYVDATERDVLRMALAGEGLPAMTGQGYELLDTLSGFGTTSQMFDAAYGRAREGELARTIMASPAISAARVHIATPAGSPFRRAAVPTAAITVTTTGAALTAPQVRAFQHLVAAAVSGLRPEDVSVIDDKGGLLSDPGGAPTAAAGDDRAALLRERAERLLAARVGPGNAVVELTIDTVTDSEQIMERTFDPEGRIAVSTDITENSSNAQDSRNADVTIASNVPDGDAAGGNAGSSTDQTNETRSLTNYELSQTERQITRIPGAVKRLTIAVLVNDPVTTAPDGTTTTTPRSPEELADLTELVSSAVGLDAERGDVITLRAMAFEPLPQEGTVGEAPGLLAGPLDVMRLIQIAAAAIVALVLGLFVVRPILTRPAALAALPAPSDPGFQGFDVPLAIGGGTGGFPLVTGDPAADSARNGGLSQADAVARLRELIAERESETVQILQDWIETPQKETT</sequence>
<evidence type="ECO:0000256" key="7">
    <source>
        <dbReference type="ARBA" id="ARBA00023136"/>
    </source>
</evidence>
<keyword evidence="14" id="KW-0966">Cell projection</keyword>
<evidence type="ECO:0000259" key="12">
    <source>
        <dbReference type="Pfam" id="PF01514"/>
    </source>
</evidence>
<comment type="similarity">
    <text evidence="3 9">Belongs to the FliF family.</text>
</comment>
<comment type="function">
    <text evidence="9">The M ring may be actively involved in energy transduction.</text>
</comment>
<reference evidence="14 15" key="1">
    <citation type="submission" date="2016-10" db="EMBL/GenBank/DDBJ databases">
        <authorList>
            <person name="de Groot N.N."/>
        </authorList>
    </citation>
    <scope>NUCLEOTIDE SEQUENCE [LARGE SCALE GENOMIC DNA]</scope>
    <source>
        <strain evidence="14 15">DSM 16213</strain>
    </source>
</reference>
<feature type="domain" description="Flagellar M-ring N-terminal" evidence="12">
    <location>
        <begin position="39"/>
        <end position="209"/>
    </location>
</feature>
<dbReference type="GO" id="GO:0005886">
    <property type="term" value="C:plasma membrane"/>
    <property type="evidence" value="ECO:0007669"/>
    <property type="project" value="UniProtKB-SubCell"/>
</dbReference>
<evidence type="ECO:0000256" key="5">
    <source>
        <dbReference type="ARBA" id="ARBA00022692"/>
    </source>
</evidence>
<evidence type="ECO:0000259" key="13">
    <source>
        <dbReference type="Pfam" id="PF08345"/>
    </source>
</evidence>
<dbReference type="PANTHER" id="PTHR30046">
    <property type="entry name" value="FLAGELLAR M-RING PROTEIN"/>
    <property type="match status" value="1"/>
</dbReference>
<dbReference type="PANTHER" id="PTHR30046:SF0">
    <property type="entry name" value="FLAGELLAR M-RING PROTEIN"/>
    <property type="match status" value="1"/>
</dbReference>
<gene>
    <name evidence="14" type="ORF">SAMN04488003_10269</name>
</gene>
<keyword evidence="14" id="KW-0282">Flagellum</keyword>
<keyword evidence="7 11" id="KW-0472">Membrane</keyword>
<feature type="domain" description="Flagellar M-ring C-terminal" evidence="13">
    <location>
        <begin position="235"/>
        <end position="398"/>
    </location>
</feature>
<dbReference type="Proteomes" id="UP000199585">
    <property type="component" value="Unassembled WGS sequence"/>
</dbReference>
<protein>
    <recommendedName>
        <fullName evidence="9">Flagellar M-ring protein</fullName>
    </recommendedName>
</protein>
<keyword evidence="5 11" id="KW-0812">Transmembrane</keyword>
<evidence type="ECO:0000256" key="2">
    <source>
        <dbReference type="ARBA" id="ARBA00004651"/>
    </source>
</evidence>
<comment type="subcellular location">
    <subcellularLocation>
        <location evidence="1 9">Bacterial flagellum basal body</location>
    </subcellularLocation>
    <subcellularLocation>
        <location evidence="2">Cell membrane</location>
        <topology evidence="2">Multi-pass membrane protein</topology>
    </subcellularLocation>
</comment>
<evidence type="ECO:0000313" key="14">
    <source>
        <dbReference type="EMBL" id="SEM60261.1"/>
    </source>
</evidence>
<evidence type="ECO:0000256" key="8">
    <source>
        <dbReference type="ARBA" id="ARBA00023143"/>
    </source>
</evidence>
<evidence type="ECO:0000256" key="6">
    <source>
        <dbReference type="ARBA" id="ARBA00022989"/>
    </source>
</evidence>
<keyword evidence="8 9" id="KW-0975">Bacterial flagellum</keyword>
<name>A0A1H7ZPR1_9RHOB</name>
<proteinExistence type="inferred from homology"/>
<dbReference type="GO" id="GO:0071973">
    <property type="term" value="P:bacterial-type flagellum-dependent cell motility"/>
    <property type="evidence" value="ECO:0007669"/>
    <property type="project" value="InterPro"/>
</dbReference>
<evidence type="ECO:0000256" key="1">
    <source>
        <dbReference type="ARBA" id="ARBA00004117"/>
    </source>
</evidence>
<evidence type="ECO:0000256" key="11">
    <source>
        <dbReference type="SAM" id="Phobius"/>
    </source>
</evidence>
<dbReference type="Pfam" id="PF01514">
    <property type="entry name" value="YscJ_FliF"/>
    <property type="match status" value="1"/>
</dbReference>
<dbReference type="NCBIfam" id="TIGR00206">
    <property type="entry name" value="fliF"/>
    <property type="match status" value="1"/>
</dbReference>
<dbReference type="InterPro" id="IPR013556">
    <property type="entry name" value="Flag_M-ring_C"/>
</dbReference>
<keyword evidence="15" id="KW-1185">Reference proteome</keyword>
<dbReference type="Pfam" id="PF08345">
    <property type="entry name" value="YscJ_FliF_C"/>
    <property type="match status" value="1"/>
</dbReference>
<dbReference type="InterPro" id="IPR000067">
    <property type="entry name" value="FlgMring_FliF"/>
</dbReference>
<accession>A0A1H7ZPR1</accession>
<feature type="transmembrane region" description="Helical" evidence="11">
    <location>
        <begin position="423"/>
        <end position="441"/>
    </location>
</feature>
<dbReference type="EMBL" id="FOCI01000002">
    <property type="protein sequence ID" value="SEM60261.1"/>
    <property type="molecule type" value="Genomic_DNA"/>
</dbReference>
<keyword evidence="14" id="KW-0969">Cilium</keyword>
<evidence type="ECO:0000256" key="9">
    <source>
        <dbReference type="PIRNR" id="PIRNR004862"/>
    </source>
</evidence>
<dbReference type="Gene3D" id="3.30.300.30">
    <property type="match status" value="1"/>
</dbReference>
<dbReference type="InterPro" id="IPR045851">
    <property type="entry name" value="AMP-bd_C_sf"/>
</dbReference>
<keyword evidence="4" id="KW-1003">Cell membrane</keyword>
<evidence type="ECO:0000313" key="15">
    <source>
        <dbReference type="Proteomes" id="UP000199585"/>
    </source>
</evidence>
<dbReference type="STRING" id="245187.SAMN04488003_10269"/>